<protein>
    <submittedName>
        <fullName evidence="1">Uncharacterized protein</fullName>
    </submittedName>
</protein>
<gene>
    <name evidence="1" type="ORF">MRB53_026517</name>
</gene>
<keyword evidence="2" id="KW-1185">Reference proteome</keyword>
<dbReference type="EMBL" id="CM056816">
    <property type="protein sequence ID" value="KAJ8633181.1"/>
    <property type="molecule type" value="Genomic_DNA"/>
</dbReference>
<name>A0ACC2LIC3_PERAE</name>
<comment type="caution">
    <text evidence="1">The sequence shown here is derived from an EMBL/GenBank/DDBJ whole genome shotgun (WGS) entry which is preliminary data.</text>
</comment>
<proteinExistence type="predicted"/>
<reference evidence="1 2" key="1">
    <citation type="journal article" date="2022" name="Hortic Res">
        <title>A haplotype resolved chromosomal level avocado genome allows analysis of novel avocado genes.</title>
        <authorList>
            <person name="Nath O."/>
            <person name="Fletcher S.J."/>
            <person name="Hayward A."/>
            <person name="Shaw L.M."/>
            <person name="Masouleh A.K."/>
            <person name="Furtado A."/>
            <person name="Henry R.J."/>
            <person name="Mitter N."/>
        </authorList>
    </citation>
    <scope>NUCLEOTIDE SEQUENCE [LARGE SCALE GENOMIC DNA]</scope>
    <source>
        <strain evidence="2">cv. Hass</strain>
    </source>
</reference>
<evidence type="ECO:0000313" key="2">
    <source>
        <dbReference type="Proteomes" id="UP001234297"/>
    </source>
</evidence>
<accession>A0ACC2LIC3</accession>
<evidence type="ECO:0000313" key="1">
    <source>
        <dbReference type="EMBL" id="KAJ8633181.1"/>
    </source>
</evidence>
<sequence length="70" mass="7421">MNRAGGLGIEEGSDSESLAVAASSKYVAFFRALLLSGSLLRRSSLLLRGVGNATPLVVGKGEWDWREAAR</sequence>
<organism evidence="1 2">
    <name type="scientific">Persea americana</name>
    <name type="common">Avocado</name>
    <dbReference type="NCBI Taxonomy" id="3435"/>
    <lineage>
        <taxon>Eukaryota</taxon>
        <taxon>Viridiplantae</taxon>
        <taxon>Streptophyta</taxon>
        <taxon>Embryophyta</taxon>
        <taxon>Tracheophyta</taxon>
        <taxon>Spermatophyta</taxon>
        <taxon>Magnoliopsida</taxon>
        <taxon>Magnoliidae</taxon>
        <taxon>Laurales</taxon>
        <taxon>Lauraceae</taxon>
        <taxon>Persea</taxon>
    </lineage>
</organism>
<dbReference type="Proteomes" id="UP001234297">
    <property type="component" value="Chromosome 8"/>
</dbReference>